<dbReference type="KEGG" id="ehx:EMIHUDRAFT_229363"/>
<evidence type="ECO:0000313" key="4">
    <source>
        <dbReference type="Proteomes" id="UP000013827"/>
    </source>
</evidence>
<dbReference type="HOGENOM" id="CLU_393024_0_0_1"/>
<dbReference type="RefSeq" id="XP_005786074.1">
    <property type="nucleotide sequence ID" value="XM_005786017.1"/>
</dbReference>
<dbReference type="STRING" id="2903.R1F409"/>
<dbReference type="Pfam" id="PF13540">
    <property type="entry name" value="RCC1_2"/>
    <property type="match status" value="1"/>
</dbReference>
<reference evidence="3" key="2">
    <citation type="submission" date="2024-10" db="UniProtKB">
        <authorList>
            <consortium name="EnsemblProtists"/>
        </authorList>
    </citation>
    <scope>IDENTIFICATION</scope>
</reference>
<evidence type="ECO:0000256" key="1">
    <source>
        <dbReference type="ARBA" id="ARBA00022737"/>
    </source>
</evidence>
<evidence type="ECO:0008006" key="5">
    <source>
        <dbReference type="Google" id="ProtNLM"/>
    </source>
</evidence>
<evidence type="ECO:0000256" key="2">
    <source>
        <dbReference type="PROSITE-ProRule" id="PRU00235"/>
    </source>
</evidence>
<dbReference type="InterPro" id="IPR051210">
    <property type="entry name" value="Ub_ligase/GEF_domain"/>
</dbReference>
<keyword evidence="4" id="KW-1185">Reference proteome</keyword>
<dbReference type="SUPFAM" id="SSF50985">
    <property type="entry name" value="RCC1/BLIP-II"/>
    <property type="match status" value="1"/>
</dbReference>
<proteinExistence type="predicted"/>
<dbReference type="Gene3D" id="2.130.10.30">
    <property type="entry name" value="Regulator of chromosome condensation 1/beta-lactamase-inhibitor protein II"/>
    <property type="match status" value="3"/>
</dbReference>
<dbReference type="PANTHER" id="PTHR22870">
    <property type="entry name" value="REGULATOR OF CHROMOSOME CONDENSATION"/>
    <property type="match status" value="1"/>
</dbReference>
<dbReference type="EnsemblProtists" id="EOD33645">
    <property type="protein sequence ID" value="EOD33645"/>
    <property type="gene ID" value="EMIHUDRAFT_229363"/>
</dbReference>
<name>A0A0D3KD10_EMIH1</name>
<dbReference type="Proteomes" id="UP000013827">
    <property type="component" value="Unassembled WGS sequence"/>
</dbReference>
<sequence length="702" mass="73710">METVSLASLPSDLLTQIVRRLAVVDVAAVDCAAGCFHCPAPGQASSAVEQALLARNPTVRAAYAAAPPSSWTQFLLWYEWFDRYCVHQPISAGATHNAFVRADGRLLTCGVEVGDDVIMGRERRSPGALGQGNNVAIMPGPTLVPGCTVRFVSVSVGEGHTLALAESGEVFSCGSDLHGQLGHGSLDEGAAHALYEARCSNELKARIAEAHLSYEERLEMLAGELADATLARFLCSWLSPLQGRHGMGAFAPGETAPHQAVYTPRRIEALADVRATAVAAGGTSSLILLLNGEVHSCGGVLLHGWQRRQGAPWLGHGATCERQALPKRIEALVAAGVRGRGVSAGQKHSLVIGADGDLWSFGYPDARLGRGFIEEDVYEDGIPSPQRYEELSGVGLVQGLSGQQVASACSAGQDHSLVLCADGTCWSFGVTCPMGADGSLLWGVGRLGLGATPNDDPGLSYGFAPRDFAIARRIGGSLDGRRVISISAGGPEGHGLGQSLVATVDGSVYTFGTAAAPGPHPPPSQPTQFDSLTAHSIHVVAAGRGLWLPGAPGTGSCGAHALAVDGDGHVFAWGMALGWVAAAADAQPVSVAQMDDHHRDVHEEADEPAHLQAFLEQERARLGAWEELDADGRRQQGITAASIENLGVHLRATEQRLEHLRTNPRPPPNPSAHVDWGHIIAEPQEHPTLQLRVSSTVRGTHL</sequence>
<dbReference type="InterPro" id="IPR000408">
    <property type="entry name" value="Reg_chr_condens"/>
</dbReference>
<dbReference type="PROSITE" id="PS50012">
    <property type="entry name" value="RCC1_3"/>
    <property type="match status" value="1"/>
</dbReference>
<protein>
    <recommendedName>
        <fullName evidence="5">Ultraviolet-B receptor UVR8</fullName>
    </recommendedName>
</protein>
<accession>A0A0D3KD10</accession>
<keyword evidence="1" id="KW-0677">Repeat</keyword>
<dbReference type="InterPro" id="IPR009091">
    <property type="entry name" value="RCC1/BLIP-II"/>
</dbReference>
<dbReference type="eggNOG" id="KOG0941">
    <property type="taxonomic scope" value="Eukaryota"/>
</dbReference>
<dbReference type="GeneID" id="17278915"/>
<organism evidence="3 4">
    <name type="scientific">Emiliania huxleyi (strain CCMP1516)</name>
    <dbReference type="NCBI Taxonomy" id="280463"/>
    <lineage>
        <taxon>Eukaryota</taxon>
        <taxon>Haptista</taxon>
        <taxon>Haptophyta</taxon>
        <taxon>Prymnesiophyceae</taxon>
        <taxon>Isochrysidales</taxon>
        <taxon>Noelaerhabdaceae</taxon>
        <taxon>Emiliania</taxon>
    </lineage>
</organism>
<dbReference type="AlphaFoldDB" id="A0A0D3KD10"/>
<dbReference type="PROSITE" id="PS00626">
    <property type="entry name" value="RCC1_2"/>
    <property type="match status" value="1"/>
</dbReference>
<evidence type="ECO:0000313" key="3">
    <source>
        <dbReference type="EnsemblProtists" id="EOD33645"/>
    </source>
</evidence>
<dbReference type="PANTHER" id="PTHR22870:SF408">
    <property type="entry name" value="OS09G0560450 PROTEIN"/>
    <property type="match status" value="1"/>
</dbReference>
<feature type="repeat" description="RCC1" evidence="2">
    <location>
        <begin position="114"/>
        <end position="167"/>
    </location>
</feature>
<reference evidence="4" key="1">
    <citation type="journal article" date="2013" name="Nature">
        <title>Pan genome of the phytoplankton Emiliania underpins its global distribution.</title>
        <authorList>
            <person name="Read B.A."/>
            <person name="Kegel J."/>
            <person name="Klute M.J."/>
            <person name="Kuo A."/>
            <person name="Lefebvre S.C."/>
            <person name="Maumus F."/>
            <person name="Mayer C."/>
            <person name="Miller J."/>
            <person name="Monier A."/>
            <person name="Salamov A."/>
            <person name="Young J."/>
            <person name="Aguilar M."/>
            <person name="Claverie J.M."/>
            <person name="Frickenhaus S."/>
            <person name="Gonzalez K."/>
            <person name="Herman E.K."/>
            <person name="Lin Y.C."/>
            <person name="Napier J."/>
            <person name="Ogata H."/>
            <person name="Sarno A.F."/>
            <person name="Shmutz J."/>
            <person name="Schroeder D."/>
            <person name="de Vargas C."/>
            <person name="Verret F."/>
            <person name="von Dassow P."/>
            <person name="Valentin K."/>
            <person name="Van de Peer Y."/>
            <person name="Wheeler G."/>
            <person name="Dacks J.B."/>
            <person name="Delwiche C.F."/>
            <person name="Dyhrman S.T."/>
            <person name="Glockner G."/>
            <person name="John U."/>
            <person name="Richards T."/>
            <person name="Worden A.Z."/>
            <person name="Zhang X."/>
            <person name="Grigoriev I.V."/>
            <person name="Allen A.E."/>
            <person name="Bidle K."/>
            <person name="Borodovsky M."/>
            <person name="Bowler C."/>
            <person name="Brownlee C."/>
            <person name="Cock J.M."/>
            <person name="Elias M."/>
            <person name="Gladyshev V.N."/>
            <person name="Groth M."/>
            <person name="Guda C."/>
            <person name="Hadaegh A."/>
            <person name="Iglesias-Rodriguez M.D."/>
            <person name="Jenkins J."/>
            <person name="Jones B.M."/>
            <person name="Lawson T."/>
            <person name="Leese F."/>
            <person name="Lindquist E."/>
            <person name="Lobanov A."/>
            <person name="Lomsadze A."/>
            <person name="Malik S.B."/>
            <person name="Marsh M.E."/>
            <person name="Mackinder L."/>
            <person name="Mock T."/>
            <person name="Mueller-Roeber B."/>
            <person name="Pagarete A."/>
            <person name="Parker M."/>
            <person name="Probert I."/>
            <person name="Quesneville H."/>
            <person name="Raines C."/>
            <person name="Rensing S.A."/>
            <person name="Riano-Pachon D.M."/>
            <person name="Richier S."/>
            <person name="Rokitta S."/>
            <person name="Shiraiwa Y."/>
            <person name="Soanes D.M."/>
            <person name="van der Giezen M."/>
            <person name="Wahlund T.M."/>
            <person name="Williams B."/>
            <person name="Wilson W."/>
            <person name="Wolfe G."/>
            <person name="Wurch L.L."/>
        </authorList>
    </citation>
    <scope>NUCLEOTIDE SEQUENCE</scope>
</reference>
<dbReference type="PaxDb" id="2903-EOD33645"/>